<sequence>MKNGTAERPYEVPALRRANDVLEVLANARTPVRASALHEATGLSRSTLYLLLDSLERQFWIEKRGDGYIIGVKLFELGSAFVRDDGFQAAFRAQAAAFVATHNEVVQLATLDGRDVVYIAREDSRRAVRLVSDLGSRLPAHSCALGKALLATLPDEHLLQLLPDRLAAATPRTITRRAALLRELERVRETGLASECEEAAAGLTCFAAYVGETPHGKRLAVSTSVPTGRMDARREKRICIAIARMAQQIGANCAQA</sequence>
<dbReference type="SUPFAM" id="SSF55781">
    <property type="entry name" value="GAF domain-like"/>
    <property type="match status" value="1"/>
</dbReference>
<dbReference type="Pfam" id="PF09339">
    <property type="entry name" value="HTH_IclR"/>
    <property type="match status" value="1"/>
</dbReference>
<evidence type="ECO:0000256" key="1">
    <source>
        <dbReference type="ARBA" id="ARBA00023015"/>
    </source>
</evidence>
<dbReference type="Gene3D" id="1.10.10.10">
    <property type="entry name" value="Winged helix-like DNA-binding domain superfamily/Winged helix DNA-binding domain"/>
    <property type="match status" value="1"/>
</dbReference>
<organism evidence="6 7">
    <name type="scientific">Caballeronia sordidicola</name>
    <name type="common">Burkholderia sordidicola</name>
    <dbReference type="NCBI Taxonomy" id="196367"/>
    <lineage>
        <taxon>Bacteria</taxon>
        <taxon>Pseudomonadati</taxon>
        <taxon>Pseudomonadota</taxon>
        <taxon>Betaproteobacteria</taxon>
        <taxon>Burkholderiales</taxon>
        <taxon>Burkholderiaceae</taxon>
        <taxon>Caballeronia</taxon>
    </lineage>
</organism>
<accession>A0A158FZY0</accession>
<evidence type="ECO:0000259" key="4">
    <source>
        <dbReference type="PROSITE" id="PS51077"/>
    </source>
</evidence>
<dbReference type="InterPro" id="IPR036390">
    <property type="entry name" value="WH_DNA-bd_sf"/>
</dbReference>
<dbReference type="Pfam" id="PF01614">
    <property type="entry name" value="IclR_C"/>
    <property type="match status" value="1"/>
</dbReference>
<reference evidence="6 7" key="1">
    <citation type="submission" date="2016-01" db="EMBL/GenBank/DDBJ databases">
        <authorList>
            <person name="Oliw E.H."/>
        </authorList>
    </citation>
    <scope>NUCLEOTIDE SEQUENCE [LARGE SCALE GENOMIC DNA]</scope>
    <source>
        <strain evidence="6">LMG 22029</strain>
    </source>
</reference>
<proteinExistence type="predicted"/>
<dbReference type="InterPro" id="IPR029016">
    <property type="entry name" value="GAF-like_dom_sf"/>
</dbReference>
<feature type="domain" description="HTH iclR-type" evidence="4">
    <location>
        <begin position="12"/>
        <end position="72"/>
    </location>
</feature>
<gene>
    <name evidence="6" type="ORF">AWB64_02015</name>
</gene>
<evidence type="ECO:0000256" key="2">
    <source>
        <dbReference type="ARBA" id="ARBA00023125"/>
    </source>
</evidence>
<evidence type="ECO:0000256" key="3">
    <source>
        <dbReference type="ARBA" id="ARBA00023163"/>
    </source>
</evidence>
<dbReference type="PANTHER" id="PTHR30136:SF24">
    <property type="entry name" value="HTH-TYPE TRANSCRIPTIONAL REPRESSOR ALLR"/>
    <property type="match status" value="1"/>
</dbReference>
<dbReference type="InterPro" id="IPR014757">
    <property type="entry name" value="Tscrpt_reg_IclR_C"/>
</dbReference>
<protein>
    <submittedName>
        <fullName evidence="6">IclR family transcriptional regulator</fullName>
    </submittedName>
</protein>
<dbReference type="PANTHER" id="PTHR30136">
    <property type="entry name" value="HELIX-TURN-HELIX TRANSCRIPTIONAL REGULATOR, ICLR FAMILY"/>
    <property type="match status" value="1"/>
</dbReference>
<dbReference type="Proteomes" id="UP000054893">
    <property type="component" value="Unassembled WGS sequence"/>
</dbReference>
<dbReference type="PROSITE" id="PS51077">
    <property type="entry name" value="HTH_ICLR"/>
    <property type="match status" value="1"/>
</dbReference>
<dbReference type="PROSITE" id="PS51078">
    <property type="entry name" value="ICLR_ED"/>
    <property type="match status" value="1"/>
</dbReference>
<dbReference type="RefSeq" id="WP_060818747.1">
    <property type="nucleotide sequence ID" value="NZ_FCOC02000004.1"/>
</dbReference>
<dbReference type="EMBL" id="FCOC02000004">
    <property type="protein sequence ID" value="SAL25161.1"/>
    <property type="molecule type" value="Genomic_DNA"/>
</dbReference>
<dbReference type="InterPro" id="IPR050707">
    <property type="entry name" value="HTH_MetabolicPath_Reg"/>
</dbReference>
<dbReference type="GO" id="GO:0003677">
    <property type="term" value="F:DNA binding"/>
    <property type="evidence" value="ECO:0007669"/>
    <property type="project" value="UniProtKB-KW"/>
</dbReference>
<feature type="domain" description="IclR-ED" evidence="5">
    <location>
        <begin position="73"/>
        <end position="256"/>
    </location>
</feature>
<dbReference type="AlphaFoldDB" id="A0A158FZY0"/>
<evidence type="ECO:0000313" key="6">
    <source>
        <dbReference type="EMBL" id="SAL25161.1"/>
    </source>
</evidence>
<evidence type="ECO:0000313" key="7">
    <source>
        <dbReference type="Proteomes" id="UP000054893"/>
    </source>
</evidence>
<dbReference type="GO" id="GO:0045892">
    <property type="term" value="P:negative regulation of DNA-templated transcription"/>
    <property type="evidence" value="ECO:0007669"/>
    <property type="project" value="TreeGrafter"/>
</dbReference>
<name>A0A158FZY0_CABSO</name>
<evidence type="ECO:0000259" key="5">
    <source>
        <dbReference type="PROSITE" id="PS51078"/>
    </source>
</evidence>
<keyword evidence="2" id="KW-0238">DNA-binding</keyword>
<dbReference type="InterPro" id="IPR036388">
    <property type="entry name" value="WH-like_DNA-bd_sf"/>
</dbReference>
<dbReference type="SMART" id="SM00346">
    <property type="entry name" value="HTH_ICLR"/>
    <property type="match status" value="1"/>
</dbReference>
<dbReference type="InterPro" id="IPR005471">
    <property type="entry name" value="Tscrpt_reg_IclR_N"/>
</dbReference>
<dbReference type="GO" id="GO:0003700">
    <property type="term" value="F:DNA-binding transcription factor activity"/>
    <property type="evidence" value="ECO:0007669"/>
    <property type="project" value="TreeGrafter"/>
</dbReference>
<keyword evidence="1" id="KW-0805">Transcription regulation</keyword>
<dbReference type="Gene3D" id="3.30.450.40">
    <property type="match status" value="1"/>
</dbReference>
<keyword evidence="3" id="KW-0804">Transcription</keyword>
<dbReference type="OrthoDB" id="9000968at2"/>
<dbReference type="SUPFAM" id="SSF46785">
    <property type="entry name" value="Winged helix' DNA-binding domain"/>
    <property type="match status" value="1"/>
</dbReference>